<evidence type="ECO:0000313" key="7">
    <source>
        <dbReference type="EMBL" id="KAF9764099.1"/>
    </source>
</evidence>
<reference evidence="7 8" key="1">
    <citation type="journal article" date="2020" name="Genome Biol. Evol.">
        <title>Comparative genomics of strictly vertically transmitted, feminizing microsporidia endosymbionts of amphipod crustaceans.</title>
        <authorList>
            <person name="Cormier A."/>
            <person name="Chebbi M.A."/>
            <person name="Giraud I."/>
            <person name="Wattier R."/>
            <person name="Teixeira M."/>
            <person name="Gilbert C."/>
            <person name="Rigaud T."/>
            <person name="Cordaux R."/>
        </authorList>
    </citation>
    <scope>NUCLEOTIDE SEQUENCE [LARGE SCALE GENOMIC DNA]</scope>
    <source>
        <strain evidence="7 8">Ou3-Ou53</strain>
    </source>
</reference>
<evidence type="ECO:0000256" key="1">
    <source>
        <dbReference type="ARBA" id="ARBA00004123"/>
    </source>
</evidence>
<keyword evidence="5" id="KW-0469">Meiosis</keyword>
<dbReference type="OrthoDB" id="272266at2759"/>
<feature type="domain" description="Homologous-pairing protein 2 winged helix" evidence="6">
    <location>
        <begin position="33"/>
        <end position="81"/>
    </location>
</feature>
<evidence type="ECO:0000313" key="8">
    <source>
        <dbReference type="Proteomes" id="UP000740883"/>
    </source>
</evidence>
<evidence type="ECO:0000256" key="4">
    <source>
        <dbReference type="ARBA" id="ARBA00023242"/>
    </source>
</evidence>
<dbReference type="GO" id="GO:0120231">
    <property type="term" value="C:DNA recombinase auxiliary factor complex"/>
    <property type="evidence" value="ECO:0007669"/>
    <property type="project" value="TreeGrafter"/>
</dbReference>
<evidence type="ECO:0000256" key="5">
    <source>
        <dbReference type="ARBA" id="ARBA00023254"/>
    </source>
</evidence>
<organism evidence="7 8">
    <name type="scientific">Nosema granulosis</name>
    <dbReference type="NCBI Taxonomy" id="83296"/>
    <lineage>
        <taxon>Eukaryota</taxon>
        <taxon>Fungi</taxon>
        <taxon>Fungi incertae sedis</taxon>
        <taxon>Microsporidia</taxon>
        <taxon>Nosematidae</taxon>
        <taxon>Nosema</taxon>
    </lineage>
</organism>
<dbReference type="GO" id="GO:0000709">
    <property type="term" value="P:meiotic joint molecule formation"/>
    <property type="evidence" value="ECO:0007669"/>
    <property type="project" value="TreeGrafter"/>
</dbReference>
<evidence type="ECO:0000259" key="6">
    <source>
        <dbReference type="Pfam" id="PF07106"/>
    </source>
</evidence>
<dbReference type="AlphaFoldDB" id="A0A9P6H0M8"/>
<dbReference type="Pfam" id="PF07106">
    <property type="entry name" value="WHD_TBPIP"/>
    <property type="match status" value="1"/>
</dbReference>
<protein>
    <submittedName>
        <fullName evidence="7">Homologous-pairing protein 2 like protein</fullName>
    </submittedName>
</protein>
<dbReference type="PANTHER" id="PTHR15938:SF0">
    <property type="entry name" value="HOMOLOGOUS-PAIRING PROTEIN 2 HOMOLOG"/>
    <property type="match status" value="1"/>
</dbReference>
<keyword evidence="4" id="KW-0539">Nucleus</keyword>
<dbReference type="Proteomes" id="UP000740883">
    <property type="component" value="Unassembled WGS sequence"/>
</dbReference>
<accession>A0A9P6H0M8</accession>
<dbReference type="PANTHER" id="PTHR15938">
    <property type="entry name" value="TBP-1 INTERACTING PROTEIN"/>
    <property type="match status" value="1"/>
</dbReference>
<dbReference type="GO" id="GO:0003690">
    <property type="term" value="F:double-stranded DNA binding"/>
    <property type="evidence" value="ECO:0007669"/>
    <property type="project" value="TreeGrafter"/>
</dbReference>
<evidence type="ECO:0000256" key="3">
    <source>
        <dbReference type="ARBA" id="ARBA00023172"/>
    </source>
</evidence>
<dbReference type="Gene3D" id="1.10.10.10">
    <property type="entry name" value="Winged helix-like DNA-binding domain superfamily/Winged helix DNA-binding domain"/>
    <property type="match status" value="1"/>
</dbReference>
<sequence>TKNDTKNTASSYLDNLISKYSLKNDTLKMFLIFYNSNRPFSSTEIALSFPKKVTETSLSELIRKDLIIQKTYNKSKLYMLNVDYEDIPQSRIEESENKLSALKDSYKLSQSTLASLQTSLTEEEILSTIQDLETELSLLDSKLQSGSLYSEETVSKLHAEYKSCKKILKDRSEIYKNILEILSEKLNLKKTDLLEEVGIEE</sequence>
<keyword evidence="3" id="KW-0233">DNA recombination</keyword>
<keyword evidence="8" id="KW-1185">Reference proteome</keyword>
<dbReference type="InterPro" id="IPR036388">
    <property type="entry name" value="WH-like_DNA-bd_sf"/>
</dbReference>
<dbReference type="EMBL" id="SBJO01000038">
    <property type="protein sequence ID" value="KAF9764099.1"/>
    <property type="molecule type" value="Genomic_DNA"/>
</dbReference>
<dbReference type="GO" id="GO:0007129">
    <property type="term" value="P:homologous chromosome pairing at meiosis"/>
    <property type="evidence" value="ECO:0007669"/>
    <property type="project" value="TreeGrafter"/>
</dbReference>
<evidence type="ECO:0000256" key="2">
    <source>
        <dbReference type="ARBA" id="ARBA00007922"/>
    </source>
</evidence>
<proteinExistence type="inferred from homology"/>
<gene>
    <name evidence="7" type="primary">hop2</name>
    <name evidence="7" type="ORF">NGRA_0834</name>
</gene>
<comment type="caution">
    <text evidence="7">The sequence shown here is derived from an EMBL/GenBank/DDBJ whole genome shotgun (WGS) entry which is preliminary data.</text>
</comment>
<dbReference type="GO" id="GO:0000794">
    <property type="term" value="C:condensed nuclear chromosome"/>
    <property type="evidence" value="ECO:0007669"/>
    <property type="project" value="TreeGrafter"/>
</dbReference>
<dbReference type="InterPro" id="IPR010776">
    <property type="entry name" value="Hop2_WH_dom"/>
</dbReference>
<comment type="similarity">
    <text evidence="2">Belongs to the HOP2 family.</text>
</comment>
<dbReference type="GO" id="GO:0120230">
    <property type="term" value="F:recombinase activator activity"/>
    <property type="evidence" value="ECO:0007669"/>
    <property type="project" value="TreeGrafter"/>
</dbReference>
<dbReference type="GO" id="GO:0010774">
    <property type="term" value="P:meiotic strand invasion involved in reciprocal meiotic recombination"/>
    <property type="evidence" value="ECO:0007669"/>
    <property type="project" value="TreeGrafter"/>
</dbReference>
<name>A0A9P6H0M8_9MICR</name>
<feature type="non-terminal residue" evidence="7">
    <location>
        <position position="1"/>
    </location>
</feature>
<comment type="subcellular location">
    <subcellularLocation>
        <location evidence="1">Nucleus</location>
    </subcellularLocation>
</comment>